<keyword evidence="5" id="KW-0576">Peroxisome</keyword>
<proteinExistence type="inferred from homology"/>
<dbReference type="Pfam" id="PF01070">
    <property type="entry name" value="FMN_dh"/>
    <property type="match status" value="2"/>
</dbReference>
<dbReference type="AlphaFoldDB" id="A0A9J6A4R6"/>
<keyword evidence="9" id="KW-1185">Reference proteome</keyword>
<evidence type="ECO:0000313" key="8">
    <source>
        <dbReference type="EMBL" id="KAG5619338.1"/>
    </source>
</evidence>
<evidence type="ECO:0000256" key="6">
    <source>
        <dbReference type="ARBA" id="ARBA00024042"/>
    </source>
</evidence>
<accession>A0A9J6A4R6</accession>
<evidence type="ECO:0000256" key="5">
    <source>
        <dbReference type="ARBA" id="ARBA00023140"/>
    </source>
</evidence>
<dbReference type="Gene3D" id="3.20.20.70">
    <property type="entry name" value="Aldolase class I"/>
    <property type="match status" value="2"/>
</dbReference>
<dbReference type="GO" id="GO:0003973">
    <property type="term" value="F:(S)-2-hydroxy-acid oxidase activity"/>
    <property type="evidence" value="ECO:0007669"/>
    <property type="project" value="UniProtKB-EC"/>
</dbReference>
<comment type="subcellular location">
    <subcellularLocation>
        <location evidence="2">Peroxisome</location>
    </subcellularLocation>
</comment>
<comment type="caution">
    <text evidence="8">The sequence shown here is derived from an EMBL/GenBank/DDBJ whole genome shotgun (WGS) entry which is preliminary data.</text>
</comment>
<evidence type="ECO:0000256" key="1">
    <source>
        <dbReference type="ARBA" id="ARBA00001917"/>
    </source>
</evidence>
<dbReference type="InterPro" id="IPR037396">
    <property type="entry name" value="FMN_HAD"/>
</dbReference>
<keyword evidence="4" id="KW-0560">Oxidoreductase</keyword>
<dbReference type="SUPFAM" id="SSF51395">
    <property type="entry name" value="FMN-linked oxidoreductases"/>
    <property type="match status" value="2"/>
</dbReference>
<reference evidence="8 9" key="1">
    <citation type="submission" date="2020-09" db="EMBL/GenBank/DDBJ databases">
        <title>De no assembly of potato wild relative species, Solanum commersonii.</title>
        <authorList>
            <person name="Cho K."/>
        </authorList>
    </citation>
    <scope>NUCLEOTIDE SEQUENCE [LARGE SCALE GENOMIC DNA]</scope>
    <source>
        <strain evidence="8">LZ3.2</strain>
        <tissue evidence="8">Leaf</tissue>
    </source>
</reference>
<dbReference type="CDD" id="cd02809">
    <property type="entry name" value="alpha_hydroxyacid_oxid_FMN"/>
    <property type="match status" value="2"/>
</dbReference>
<dbReference type="InterPro" id="IPR000262">
    <property type="entry name" value="FMN-dep_DH"/>
</dbReference>
<evidence type="ECO:0000256" key="2">
    <source>
        <dbReference type="ARBA" id="ARBA00004275"/>
    </source>
</evidence>
<dbReference type="InterPro" id="IPR008259">
    <property type="entry name" value="FMN_hydac_DH_AS"/>
</dbReference>
<dbReference type="GO" id="GO:0010181">
    <property type="term" value="F:FMN binding"/>
    <property type="evidence" value="ECO:0007669"/>
    <property type="project" value="InterPro"/>
</dbReference>
<dbReference type="InterPro" id="IPR012133">
    <property type="entry name" value="Alpha-hydoxy_acid_DH_FMN"/>
</dbReference>
<evidence type="ECO:0000256" key="3">
    <source>
        <dbReference type="ARBA" id="ARBA00013087"/>
    </source>
</evidence>
<comment type="similarity">
    <text evidence="6">Belongs to the FMN-dependent alpha-hydroxy acid dehydrogenase family.</text>
</comment>
<sequence length="525" mass="57805">MATVIMILMHNAASNNSISVGRKRTERSWLRQLDFTPRQHLVFILHGSSSLKTTNSFFISLDKGSNLAAYAEETLDPSLCWKDIAWLKSITKLPILIKGVLNGEDAMKAIEAGVVGIIVSNHGARQLDYSPATISVLEEVVQAVQGKVPVLLDGGIRRGTDIFKALALGAKAVMIGRPVIYGLAAKGESGVKQVIEMLKNELELTMALTGCCTVDDITRSHVKTEKERFLCKMQALPNMYYDFFAGGAEDQYTLEENTEAFRRIIIWPRILVDVSRIDMSTVILGHKTSAPIMIAPTMMHKFAHPEGEIATARGAASRDVIAGLSFTCKVVRFIQTFALKREITEHMVRQAESNGFRAIILTTDTPALGRRKADITNKMIAPQLSNFEGLLSTNFVSEKACAAETLDRSFFWKEIAWLKSVTKLPILIKGILTSEDAMKAIEAGVAGIIVSNHGARQLDYTPATISVLEEVVHVVQGKVPVLIEGGIRRGTDIFKALALGAKAVLQHLSKFNYHEEEREEWRSAS</sequence>
<dbReference type="PANTHER" id="PTHR10578:SF125">
    <property type="entry name" value="(S)-2-HYDROXY-ACID OXIDASE"/>
    <property type="match status" value="1"/>
</dbReference>
<feature type="domain" description="FMN hydroxy acid dehydrogenase" evidence="7">
    <location>
        <begin position="217"/>
        <end position="525"/>
    </location>
</feature>
<gene>
    <name evidence="8" type="ORF">H5410_019162</name>
</gene>
<evidence type="ECO:0000256" key="4">
    <source>
        <dbReference type="ARBA" id="ARBA00023002"/>
    </source>
</evidence>
<dbReference type="PANTHER" id="PTHR10578">
    <property type="entry name" value="S -2-HYDROXY-ACID OXIDASE-RELATED"/>
    <property type="match status" value="1"/>
</dbReference>
<protein>
    <recommendedName>
        <fullName evidence="3">(S)-2-hydroxy-acid oxidase</fullName>
        <ecNumber evidence="3">1.1.3.15</ecNumber>
    </recommendedName>
</protein>
<feature type="domain" description="FMN hydroxy acid dehydrogenase" evidence="7">
    <location>
        <begin position="1"/>
        <end position="221"/>
    </location>
</feature>
<evidence type="ECO:0000259" key="7">
    <source>
        <dbReference type="PROSITE" id="PS51349"/>
    </source>
</evidence>
<dbReference type="GO" id="GO:0005777">
    <property type="term" value="C:peroxisome"/>
    <property type="evidence" value="ECO:0007669"/>
    <property type="project" value="UniProtKB-SubCell"/>
</dbReference>
<dbReference type="EMBL" id="JACXVP010000003">
    <property type="protein sequence ID" value="KAG5619338.1"/>
    <property type="molecule type" value="Genomic_DNA"/>
</dbReference>
<comment type="cofactor">
    <cofactor evidence="1">
        <name>FMN</name>
        <dbReference type="ChEBI" id="CHEBI:58210"/>
    </cofactor>
</comment>
<organism evidence="8 9">
    <name type="scientific">Solanum commersonii</name>
    <name type="common">Commerson's wild potato</name>
    <name type="synonym">Commerson's nightshade</name>
    <dbReference type="NCBI Taxonomy" id="4109"/>
    <lineage>
        <taxon>Eukaryota</taxon>
        <taxon>Viridiplantae</taxon>
        <taxon>Streptophyta</taxon>
        <taxon>Embryophyta</taxon>
        <taxon>Tracheophyta</taxon>
        <taxon>Spermatophyta</taxon>
        <taxon>Magnoliopsida</taxon>
        <taxon>eudicotyledons</taxon>
        <taxon>Gunneridae</taxon>
        <taxon>Pentapetalae</taxon>
        <taxon>asterids</taxon>
        <taxon>lamiids</taxon>
        <taxon>Solanales</taxon>
        <taxon>Solanaceae</taxon>
        <taxon>Solanoideae</taxon>
        <taxon>Solaneae</taxon>
        <taxon>Solanum</taxon>
    </lineage>
</organism>
<evidence type="ECO:0000313" key="9">
    <source>
        <dbReference type="Proteomes" id="UP000824120"/>
    </source>
</evidence>
<dbReference type="PROSITE" id="PS00557">
    <property type="entry name" value="FMN_HYDROXY_ACID_DH_1"/>
    <property type="match status" value="2"/>
</dbReference>
<dbReference type="OrthoDB" id="25826at2759"/>
<dbReference type="Proteomes" id="UP000824120">
    <property type="component" value="Chromosome 3"/>
</dbReference>
<dbReference type="InterPro" id="IPR013785">
    <property type="entry name" value="Aldolase_TIM"/>
</dbReference>
<name>A0A9J6A4R6_SOLCO</name>
<dbReference type="PROSITE" id="PS51349">
    <property type="entry name" value="FMN_HYDROXY_ACID_DH_2"/>
    <property type="match status" value="2"/>
</dbReference>
<dbReference type="EC" id="1.1.3.15" evidence="3"/>